<reference evidence="12 13" key="1">
    <citation type="submission" date="2017-02" db="EMBL/GenBank/DDBJ databases">
        <authorList>
            <person name="Peterson S.W."/>
        </authorList>
    </citation>
    <scope>NUCLEOTIDE SEQUENCE [LARGE SCALE GENOMIC DNA]</scope>
    <source>
        <strain evidence="12 13">3F5N</strain>
    </source>
</reference>
<dbReference type="Gene3D" id="3.30.565.10">
    <property type="entry name" value="Histidine kinase-like ATPase, C-terminal domain"/>
    <property type="match status" value="1"/>
</dbReference>
<dbReference type="EMBL" id="FUIE01000062">
    <property type="protein sequence ID" value="SJM66349.1"/>
    <property type="molecule type" value="Genomic_DNA"/>
</dbReference>
<comment type="subcellular location">
    <subcellularLocation>
        <location evidence="2">Cell membrane</location>
        <topology evidence="2">Multi-pass membrane protein</topology>
    </subcellularLocation>
</comment>
<evidence type="ECO:0000256" key="10">
    <source>
        <dbReference type="SAM" id="Phobius"/>
    </source>
</evidence>
<dbReference type="PANTHER" id="PTHR44936">
    <property type="entry name" value="SENSOR PROTEIN CREC"/>
    <property type="match status" value="1"/>
</dbReference>
<dbReference type="Proteomes" id="UP000195766">
    <property type="component" value="Unassembled WGS sequence"/>
</dbReference>
<dbReference type="CDD" id="cd00082">
    <property type="entry name" value="HisKA"/>
    <property type="match status" value="1"/>
</dbReference>
<sequence length="448" mass="47556">MQTQTLSRFARTLMGMDANAETPVSPGAAGRRNMLLLIQLRWLAVIGQVATIVIVHWGLGIHLPLGPLLLAPTALAVMNLVSAPVTLRRKVVTDPEILLALCVDVAALSWLLYFSGGATNPFAALYLMQVVLAAVLLRPAYAWGFVLATGACLAFLAIWRQPLDLPAGADARLGLIQQGALINFILIAVLLVAFVTRTSQNVRARDAYLAEARQQAAEQDHIVRMGLLASGAAHELGTPLASLSVILSDWRRMPALNRDDDLVHDIEQMQAEVERCKSIVTNILMSAGEARGEAPTVTTLKAFLQEIIAEWSDKSGEAMRVTLDGPAPGNPSIIADPALKQVFSALLDNAHEAGARNLEVRAAADAGGLFIAFEDDGPGFSSAILEKLGQPYQSTKARAGSGLGLFLLVNVMRKLGGTVVAVNRPRGQGGAAGAMVRLTLPIDALAPK</sequence>
<keyword evidence="8 12" id="KW-0418">Kinase</keyword>
<gene>
    <name evidence="12" type="ORF">FM111_11915</name>
</gene>
<feature type="domain" description="Histidine kinase" evidence="11">
    <location>
        <begin position="231"/>
        <end position="444"/>
    </location>
</feature>
<organism evidence="12 13">
    <name type="scientific">Brevundimonas diminuta 3F5N</name>
    <dbReference type="NCBI Taxonomy" id="1255603"/>
    <lineage>
        <taxon>Bacteria</taxon>
        <taxon>Pseudomonadati</taxon>
        <taxon>Pseudomonadota</taxon>
        <taxon>Alphaproteobacteria</taxon>
        <taxon>Caulobacterales</taxon>
        <taxon>Caulobacteraceae</taxon>
        <taxon>Brevundimonas</taxon>
    </lineage>
</organism>
<evidence type="ECO:0000259" key="11">
    <source>
        <dbReference type="PROSITE" id="PS50109"/>
    </source>
</evidence>
<feature type="transmembrane region" description="Helical" evidence="10">
    <location>
        <begin position="65"/>
        <end position="85"/>
    </location>
</feature>
<dbReference type="GO" id="GO:0005886">
    <property type="term" value="C:plasma membrane"/>
    <property type="evidence" value="ECO:0007669"/>
    <property type="project" value="UniProtKB-SubCell"/>
</dbReference>
<feature type="transmembrane region" description="Helical" evidence="10">
    <location>
        <begin position="121"/>
        <end position="137"/>
    </location>
</feature>
<dbReference type="InterPro" id="IPR003594">
    <property type="entry name" value="HATPase_dom"/>
</dbReference>
<comment type="catalytic activity">
    <reaction evidence="1">
        <text>ATP + protein L-histidine = ADP + protein N-phospho-L-histidine.</text>
        <dbReference type="EC" id="2.7.13.3"/>
    </reaction>
</comment>
<feature type="transmembrane region" description="Helical" evidence="10">
    <location>
        <begin position="97"/>
        <end position="115"/>
    </location>
</feature>
<keyword evidence="4" id="KW-1003">Cell membrane</keyword>
<evidence type="ECO:0000256" key="4">
    <source>
        <dbReference type="ARBA" id="ARBA00022475"/>
    </source>
</evidence>
<dbReference type="InterPro" id="IPR005467">
    <property type="entry name" value="His_kinase_dom"/>
</dbReference>
<feature type="transmembrane region" description="Helical" evidence="10">
    <location>
        <begin position="175"/>
        <end position="195"/>
    </location>
</feature>
<dbReference type="SMART" id="SM00387">
    <property type="entry name" value="HATPase_c"/>
    <property type="match status" value="1"/>
</dbReference>
<keyword evidence="7" id="KW-0547">Nucleotide-binding</keyword>
<evidence type="ECO:0000256" key="1">
    <source>
        <dbReference type="ARBA" id="ARBA00000085"/>
    </source>
</evidence>
<dbReference type="Gene3D" id="1.10.287.130">
    <property type="match status" value="1"/>
</dbReference>
<dbReference type="GO" id="GO:0000155">
    <property type="term" value="F:phosphorelay sensor kinase activity"/>
    <property type="evidence" value="ECO:0007669"/>
    <property type="project" value="InterPro"/>
</dbReference>
<dbReference type="Pfam" id="PF02518">
    <property type="entry name" value="HATPase_c"/>
    <property type="match status" value="1"/>
</dbReference>
<keyword evidence="6 12" id="KW-0808">Transferase</keyword>
<accession>A0A1R4GDW5</accession>
<dbReference type="SUPFAM" id="SSF47384">
    <property type="entry name" value="Homodimeric domain of signal transducing histidine kinase"/>
    <property type="match status" value="1"/>
</dbReference>
<name>A0A1R4GDW5_BREDI</name>
<dbReference type="InterPro" id="IPR050980">
    <property type="entry name" value="2C_sensor_his_kinase"/>
</dbReference>
<evidence type="ECO:0000313" key="13">
    <source>
        <dbReference type="Proteomes" id="UP000195766"/>
    </source>
</evidence>
<dbReference type="OrthoDB" id="9785252at2"/>
<dbReference type="Pfam" id="PF25323">
    <property type="entry name" value="6TM_PilS"/>
    <property type="match status" value="1"/>
</dbReference>
<evidence type="ECO:0000256" key="2">
    <source>
        <dbReference type="ARBA" id="ARBA00004651"/>
    </source>
</evidence>
<dbReference type="InterPro" id="IPR036890">
    <property type="entry name" value="HATPase_C_sf"/>
</dbReference>
<evidence type="ECO:0000256" key="3">
    <source>
        <dbReference type="ARBA" id="ARBA00012438"/>
    </source>
</evidence>
<feature type="transmembrane region" description="Helical" evidence="10">
    <location>
        <begin position="144"/>
        <end position="163"/>
    </location>
</feature>
<protein>
    <recommendedName>
        <fullName evidence="3">histidine kinase</fullName>
        <ecNumber evidence="3">2.7.13.3</ecNumber>
    </recommendedName>
</protein>
<evidence type="ECO:0000313" key="12">
    <source>
        <dbReference type="EMBL" id="SJM66349.1"/>
    </source>
</evidence>
<proteinExistence type="predicted"/>
<dbReference type="InterPro" id="IPR036097">
    <property type="entry name" value="HisK_dim/P_sf"/>
</dbReference>
<dbReference type="InterPro" id="IPR003661">
    <property type="entry name" value="HisK_dim/P_dom"/>
</dbReference>
<evidence type="ECO:0000256" key="7">
    <source>
        <dbReference type="ARBA" id="ARBA00022741"/>
    </source>
</evidence>
<dbReference type="PANTHER" id="PTHR44936:SF10">
    <property type="entry name" value="SENSOR PROTEIN RSTB"/>
    <property type="match status" value="1"/>
</dbReference>
<evidence type="ECO:0000256" key="5">
    <source>
        <dbReference type="ARBA" id="ARBA00022553"/>
    </source>
</evidence>
<evidence type="ECO:0000256" key="6">
    <source>
        <dbReference type="ARBA" id="ARBA00022679"/>
    </source>
</evidence>
<feature type="transmembrane region" description="Helical" evidence="10">
    <location>
        <begin position="40"/>
        <end position="59"/>
    </location>
</feature>
<keyword evidence="10" id="KW-0472">Membrane</keyword>
<dbReference type="EC" id="2.7.13.3" evidence="3"/>
<dbReference type="InterPro" id="IPR004358">
    <property type="entry name" value="Sig_transdc_His_kin-like_C"/>
</dbReference>
<keyword evidence="10" id="KW-1133">Transmembrane helix</keyword>
<dbReference type="PRINTS" id="PR00344">
    <property type="entry name" value="BCTRLSENSOR"/>
</dbReference>
<keyword evidence="5" id="KW-0597">Phosphoprotein</keyword>
<dbReference type="PROSITE" id="PS50109">
    <property type="entry name" value="HIS_KIN"/>
    <property type="match status" value="1"/>
</dbReference>
<dbReference type="AlphaFoldDB" id="A0A1R4GDW5"/>
<evidence type="ECO:0000256" key="9">
    <source>
        <dbReference type="ARBA" id="ARBA00022840"/>
    </source>
</evidence>
<dbReference type="SMART" id="SM00388">
    <property type="entry name" value="HisKA"/>
    <property type="match status" value="1"/>
</dbReference>
<evidence type="ECO:0000256" key="8">
    <source>
        <dbReference type="ARBA" id="ARBA00022777"/>
    </source>
</evidence>
<dbReference type="GO" id="GO:0005524">
    <property type="term" value="F:ATP binding"/>
    <property type="evidence" value="ECO:0007669"/>
    <property type="project" value="UniProtKB-KW"/>
</dbReference>
<keyword evidence="9" id="KW-0067">ATP-binding</keyword>
<keyword evidence="10" id="KW-0812">Transmembrane</keyword>
<dbReference type="SUPFAM" id="SSF55874">
    <property type="entry name" value="ATPase domain of HSP90 chaperone/DNA topoisomerase II/histidine kinase"/>
    <property type="match status" value="1"/>
</dbReference>